<dbReference type="InterPro" id="IPR011990">
    <property type="entry name" value="TPR-like_helical_dom_sf"/>
</dbReference>
<dbReference type="GO" id="GO:0009451">
    <property type="term" value="P:RNA modification"/>
    <property type="evidence" value="ECO:0007669"/>
    <property type="project" value="InterPro"/>
</dbReference>
<dbReference type="OrthoDB" id="185373at2759"/>
<dbReference type="Pfam" id="PF01535">
    <property type="entry name" value="PPR"/>
    <property type="match status" value="3"/>
</dbReference>
<sequence>MGLRGGVDKERELYNEMPERDVVLYSFMISGYFSVRVKDVLSWNSVIIAFGKSDYAMEALEVFKSMKDSRDFVTWSALINGYATNGHYKGATALFGGLLKDGSRPNEGIWNSTKMEHYPCMVDLLGRAGAVEEAKSLVDSMLVEPGISVWGSLLSSCTTHKNTEIG</sequence>
<evidence type="ECO:0000313" key="4">
    <source>
        <dbReference type="Proteomes" id="UP000631114"/>
    </source>
</evidence>
<name>A0A835HKD7_9MAGN</name>
<evidence type="ECO:0000256" key="1">
    <source>
        <dbReference type="ARBA" id="ARBA00022737"/>
    </source>
</evidence>
<feature type="repeat" description="PPR" evidence="2">
    <location>
        <begin position="39"/>
        <end position="69"/>
    </location>
</feature>
<dbReference type="PANTHER" id="PTHR47926">
    <property type="entry name" value="PENTATRICOPEPTIDE REPEAT-CONTAINING PROTEIN"/>
    <property type="match status" value="1"/>
</dbReference>
<reference evidence="3 4" key="1">
    <citation type="submission" date="2020-10" db="EMBL/GenBank/DDBJ databases">
        <title>The Coptis chinensis genome and diversification of protoberbering-type alkaloids.</title>
        <authorList>
            <person name="Wang B."/>
            <person name="Shu S."/>
            <person name="Song C."/>
            <person name="Liu Y."/>
        </authorList>
    </citation>
    <scope>NUCLEOTIDE SEQUENCE [LARGE SCALE GENOMIC DNA]</scope>
    <source>
        <strain evidence="3">HL-2020</strain>
        <tissue evidence="3">Leaf</tissue>
    </source>
</reference>
<feature type="repeat" description="PPR" evidence="2">
    <location>
        <begin position="71"/>
        <end position="105"/>
    </location>
</feature>
<keyword evidence="1" id="KW-0677">Repeat</keyword>
<evidence type="ECO:0000313" key="3">
    <source>
        <dbReference type="EMBL" id="KAF9600561.1"/>
    </source>
</evidence>
<evidence type="ECO:0008006" key="5">
    <source>
        <dbReference type="Google" id="ProtNLM"/>
    </source>
</evidence>
<dbReference type="Gene3D" id="1.25.40.10">
    <property type="entry name" value="Tetratricopeptide repeat domain"/>
    <property type="match status" value="2"/>
</dbReference>
<proteinExistence type="predicted"/>
<dbReference type="EMBL" id="JADFTS010000006">
    <property type="protein sequence ID" value="KAF9600561.1"/>
    <property type="molecule type" value="Genomic_DNA"/>
</dbReference>
<accession>A0A835HKD7</accession>
<dbReference type="GO" id="GO:0003723">
    <property type="term" value="F:RNA binding"/>
    <property type="evidence" value="ECO:0007669"/>
    <property type="project" value="InterPro"/>
</dbReference>
<protein>
    <recommendedName>
        <fullName evidence="5">Pentatricopeptide repeat-containing protein</fullName>
    </recommendedName>
</protein>
<organism evidence="3 4">
    <name type="scientific">Coptis chinensis</name>
    <dbReference type="NCBI Taxonomy" id="261450"/>
    <lineage>
        <taxon>Eukaryota</taxon>
        <taxon>Viridiplantae</taxon>
        <taxon>Streptophyta</taxon>
        <taxon>Embryophyta</taxon>
        <taxon>Tracheophyta</taxon>
        <taxon>Spermatophyta</taxon>
        <taxon>Magnoliopsida</taxon>
        <taxon>Ranunculales</taxon>
        <taxon>Ranunculaceae</taxon>
        <taxon>Coptidoideae</taxon>
        <taxon>Coptis</taxon>
    </lineage>
</organism>
<dbReference type="AlphaFoldDB" id="A0A835HKD7"/>
<gene>
    <name evidence="3" type="ORF">IFM89_010047</name>
</gene>
<dbReference type="InterPro" id="IPR002885">
    <property type="entry name" value="PPR_rpt"/>
</dbReference>
<evidence type="ECO:0000256" key="2">
    <source>
        <dbReference type="PROSITE-ProRule" id="PRU00708"/>
    </source>
</evidence>
<comment type="caution">
    <text evidence="3">The sequence shown here is derived from an EMBL/GenBank/DDBJ whole genome shotgun (WGS) entry which is preliminary data.</text>
</comment>
<dbReference type="InterPro" id="IPR046960">
    <property type="entry name" value="PPR_At4g14850-like_plant"/>
</dbReference>
<dbReference type="NCBIfam" id="TIGR00756">
    <property type="entry name" value="PPR"/>
    <property type="match status" value="2"/>
</dbReference>
<keyword evidence="4" id="KW-1185">Reference proteome</keyword>
<dbReference type="PROSITE" id="PS51375">
    <property type="entry name" value="PPR"/>
    <property type="match status" value="2"/>
</dbReference>
<dbReference type="Proteomes" id="UP000631114">
    <property type="component" value="Unassembled WGS sequence"/>
</dbReference>